<keyword evidence="4" id="KW-1185">Reference proteome</keyword>
<dbReference type="Pfam" id="PF07589">
    <property type="entry name" value="PEP-CTERM"/>
    <property type="match status" value="1"/>
</dbReference>
<proteinExistence type="predicted"/>
<dbReference type="OrthoDB" id="8707306at2"/>
<dbReference type="AlphaFoldDB" id="A0A2D2DGE1"/>
<evidence type="ECO:0000259" key="2">
    <source>
        <dbReference type="Pfam" id="PF07589"/>
    </source>
</evidence>
<gene>
    <name evidence="3" type="ORF">CR152_05695</name>
</gene>
<dbReference type="RefSeq" id="WP_099874056.1">
    <property type="nucleotide sequence ID" value="NZ_CP024608.1"/>
</dbReference>
<sequence length="262" mass="26680">MNRTVTPLGTPRRATRALQTIAAAAALMCALPAMAGPITFESVQPNALVNGESVSEGGYEMLVLGSAIADELSLTGPFAAIANSNDPDTCFSIGCPAGASGNFLAVINDGGVKFTRSGHQFQVGGLSLAFLPPVSVPDGNYGLLQFSGIRADGTVVSSTSEFPGQNAGGSFTFGSALIDQKFRNEVLTSLTVNACLFDGNGGCFNSLANPANGQAQFALDDISFNAVPEPGSFLLVGLGIGAITLTRRRKAGGTTPSTPVTL</sequence>
<reference evidence="3" key="1">
    <citation type="submission" date="2017-10" db="EMBL/GenBank/DDBJ databases">
        <title>Massilia psychrophilum sp. nov., a novel purple-pigmented bacterium isolated from Tianshan glacier, Xinjiang Municipality, China.</title>
        <authorList>
            <person name="Wang H."/>
        </authorList>
    </citation>
    <scope>NUCLEOTIDE SEQUENCE [LARGE SCALE GENOMIC DNA]</scope>
    <source>
        <strain evidence="3">B2</strain>
    </source>
</reference>
<dbReference type="Proteomes" id="UP000229897">
    <property type="component" value="Chromosome"/>
</dbReference>
<evidence type="ECO:0000256" key="1">
    <source>
        <dbReference type="SAM" id="SignalP"/>
    </source>
</evidence>
<evidence type="ECO:0000313" key="3">
    <source>
        <dbReference type="EMBL" id="ATQ74068.1"/>
    </source>
</evidence>
<evidence type="ECO:0000313" key="4">
    <source>
        <dbReference type="Proteomes" id="UP000229897"/>
    </source>
</evidence>
<feature type="chain" id="PRO_5013938008" description="Ice-binding protein C-terminal domain-containing protein" evidence="1">
    <location>
        <begin position="36"/>
        <end position="262"/>
    </location>
</feature>
<feature type="signal peptide" evidence="1">
    <location>
        <begin position="1"/>
        <end position="35"/>
    </location>
</feature>
<protein>
    <recommendedName>
        <fullName evidence="2">Ice-binding protein C-terminal domain-containing protein</fullName>
    </recommendedName>
</protein>
<dbReference type="InterPro" id="IPR013424">
    <property type="entry name" value="Ice-binding_C"/>
</dbReference>
<accession>A0A2D2DGE1</accession>
<keyword evidence="1" id="KW-0732">Signal</keyword>
<name>A0A2D2DGE1_9BURK</name>
<dbReference type="EMBL" id="CP024608">
    <property type="protein sequence ID" value="ATQ74068.1"/>
    <property type="molecule type" value="Genomic_DNA"/>
</dbReference>
<organism evidence="3 4">
    <name type="scientific">Massilia violaceinigra</name>
    <dbReference type="NCBI Taxonomy" id="2045208"/>
    <lineage>
        <taxon>Bacteria</taxon>
        <taxon>Pseudomonadati</taxon>
        <taxon>Pseudomonadota</taxon>
        <taxon>Betaproteobacteria</taxon>
        <taxon>Burkholderiales</taxon>
        <taxon>Oxalobacteraceae</taxon>
        <taxon>Telluria group</taxon>
        <taxon>Massilia</taxon>
    </lineage>
</organism>
<dbReference type="NCBIfam" id="NF038120">
    <property type="entry name" value="PEP_CTERM_QFxxD"/>
    <property type="match status" value="1"/>
</dbReference>
<dbReference type="KEGG" id="mass:CR152_05695"/>
<feature type="domain" description="Ice-binding protein C-terminal" evidence="2">
    <location>
        <begin position="226"/>
        <end position="250"/>
    </location>
</feature>
<dbReference type="NCBIfam" id="TIGR02595">
    <property type="entry name" value="PEP_CTERM"/>
    <property type="match status" value="1"/>
</dbReference>